<gene>
    <name evidence="2" type="ORF">ISN45_Aa04g022680</name>
</gene>
<name>A0A8T2AC09_9BRAS</name>
<accession>A0A8T2AC09</accession>
<dbReference type="EMBL" id="JAEFBK010000009">
    <property type="protein sequence ID" value="KAG7569562.1"/>
    <property type="molecule type" value="Genomic_DNA"/>
</dbReference>
<dbReference type="PANTHER" id="PTHR31672">
    <property type="entry name" value="BNACNNG10540D PROTEIN"/>
    <property type="match status" value="1"/>
</dbReference>
<dbReference type="SMART" id="SM00256">
    <property type="entry name" value="FBOX"/>
    <property type="match status" value="1"/>
</dbReference>
<sequence>MELSRDLVEHILHTLPVKSLVRFKSVSPQWKSIIESRYFKQKHLLCRESQDPDILIINPIEFDEISKREKEENVTRMFTLGSIDVIKLPNLCPLRKPIYLERNKTLLYYPISISGSCDGMICYFNHYNLINVVNPITRWSRSVPQARFQVDVLDMRNRDSWKGEKYISLWNLGFGKDKFTGTYKLVWLYNSYELGLENATTCEVFDFSTNKWRYVIAAPVRILELQKPVYLDGSLHWFTDEDIAETRVLAFDIQTEKFHIISKTPFVQQVSKKIIMCNLNNRLCVSQKEWPMQEIWSLINSDMTWEKIYTLNLETAANWFAKDLTFGFIPEIIPCVIPIAILGKKKSLMLYDAVASNPNLVIYDPELRSYDLCFVRDYRVHHQGTAVSCFSSLMSIE</sequence>
<organism evidence="2 3">
    <name type="scientific">Arabidopsis thaliana x Arabidopsis arenosa</name>
    <dbReference type="NCBI Taxonomy" id="1240361"/>
    <lineage>
        <taxon>Eukaryota</taxon>
        <taxon>Viridiplantae</taxon>
        <taxon>Streptophyta</taxon>
        <taxon>Embryophyta</taxon>
        <taxon>Tracheophyta</taxon>
        <taxon>Spermatophyta</taxon>
        <taxon>Magnoliopsida</taxon>
        <taxon>eudicotyledons</taxon>
        <taxon>Gunneridae</taxon>
        <taxon>Pentapetalae</taxon>
        <taxon>rosids</taxon>
        <taxon>malvids</taxon>
        <taxon>Brassicales</taxon>
        <taxon>Brassicaceae</taxon>
        <taxon>Camelineae</taxon>
        <taxon>Arabidopsis</taxon>
    </lineage>
</organism>
<evidence type="ECO:0000313" key="3">
    <source>
        <dbReference type="Proteomes" id="UP000694240"/>
    </source>
</evidence>
<evidence type="ECO:0000259" key="1">
    <source>
        <dbReference type="PROSITE" id="PS50181"/>
    </source>
</evidence>
<reference evidence="2 3" key="1">
    <citation type="submission" date="2020-12" db="EMBL/GenBank/DDBJ databases">
        <title>Concerted genomic and epigenomic changes stabilize Arabidopsis allopolyploids.</title>
        <authorList>
            <person name="Chen Z."/>
        </authorList>
    </citation>
    <scope>NUCLEOTIDE SEQUENCE [LARGE SCALE GENOMIC DNA]</scope>
    <source>
        <strain evidence="2">Allo738</strain>
        <tissue evidence="2">Leaf</tissue>
    </source>
</reference>
<dbReference type="Pfam" id="PF00646">
    <property type="entry name" value="F-box"/>
    <property type="match status" value="1"/>
</dbReference>
<dbReference type="AlphaFoldDB" id="A0A8T2AC09"/>
<dbReference type="PROSITE" id="PS50181">
    <property type="entry name" value="FBOX"/>
    <property type="match status" value="1"/>
</dbReference>
<dbReference type="InterPro" id="IPR050796">
    <property type="entry name" value="SCF_F-box_component"/>
</dbReference>
<evidence type="ECO:0000313" key="2">
    <source>
        <dbReference type="EMBL" id="KAG7569562.1"/>
    </source>
</evidence>
<dbReference type="CDD" id="cd22157">
    <property type="entry name" value="F-box_AtFBW1-like"/>
    <property type="match status" value="1"/>
</dbReference>
<dbReference type="NCBIfam" id="TIGR01640">
    <property type="entry name" value="F_box_assoc_1"/>
    <property type="match status" value="1"/>
</dbReference>
<dbReference type="Pfam" id="PF07734">
    <property type="entry name" value="FBA_1"/>
    <property type="match status" value="1"/>
</dbReference>
<protein>
    <submittedName>
        <fullName evidence="2">F-box domain</fullName>
    </submittedName>
</protein>
<dbReference type="PANTHER" id="PTHR31672:SF13">
    <property type="entry name" value="F-BOX PROTEIN CPR30-LIKE"/>
    <property type="match status" value="1"/>
</dbReference>
<dbReference type="InterPro" id="IPR006527">
    <property type="entry name" value="F-box-assoc_dom_typ1"/>
</dbReference>
<dbReference type="InterPro" id="IPR017451">
    <property type="entry name" value="F-box-assoc_interact_dom"/>
</dbReference>
<comment type="caution">
    <text evidence="2">The sequence shown here is derived from an EMBL/GenBank/DDBJ whole genome shotgun (WGS) entry which is preliminary data.</text>
</comment>
<dbReference type="Proteomes" id="UP000694240">
    <property type="component" value="Chromosome 9"/>
</dbReference>
<proteinExistence type="predicted"/>
<feature type="domain" description="F-box" evidence="1">
    <location>
        <begin position="1"/>
        <end position="42"/>
    </location>
</feature>
<dbReference type="InterPro" id="IPR001810">
    <property type="entry name" value="F-box_dom"/>
</dbReference>
<keyword evidence="3" id="KW-1185">Reference proteome</keyword>